<proteinExistence type="predicted"/>
<keyword evidence="8" id="KW-1185">Reference proteome</keyword>
<sequence length="465" mass="52120">MASPVTTNPLDNIDLSQPESPPDEQSDSHEQSSTELQLETLRAEKATLEAQYGALLSKLTTMRTTLGDKLRQDADELDRREQQICQLQAQNEDLIHTTENLNTELISSHEETERLHHELGQIRLRMLDHQKQLDSESYEREEAYRESQDEIERLRNQLEDSQREIMNEAIKRDQADSGSRERDNIIAELKRELELLKEDRDLQAKSASNLQSVLEEFQSAKESEIQSAVGDTQARLIEAETKLLVFEQKAQDAEAKLAASESGAALCESLKTELKEKNLLVGKLRHEAVILNEHLTEALRRLRKDSTEHSVDRRLVTNVLISFILTPREDTKRFEMLSLLSSILSWNEDQREQVGLQRSNSSAQKTGRQNAGLNSPSGTGRDTLGDNDTITDQWVSFLLREANAASPTATRSLSNLSLNSPSTVSNPSRSPISTRKSPDGVKLPSSPGSTLSTLSTLTRPTSESS</sequence>
<keyword evidence="2" id="KW-0333">Golgi apparatus</keyword>
<feature type="coiled-coil region" evidence="4">
    <location>
        <begin position="236"/>
        <end position="287"/>
    </location>
</feature>
<name>A0ABY7D5C1_9BASI</name>
<feature type="region of interest" description="Disordered" evidence="5">
    <location>
        <begin position="408"/>
        <end position="465"/>
    </location>
</feature>
<dbReference type="InterPro" id="IPR000237">
    <property type="entry name" value="GRIP_dom"/>
</dbReference>
<dbReference type="PANTHER" id="PTHR18921:SF2">
    <property type="entry name" value="THYROID RECEPTOR-INTERACTING PROTEIN 11"/>
    <property type="match status" value="1"/>
</dbReference>
<feature type="coiled-coil region" evidence="4">
    <location>
        <begin position="144"/>
        <end position="206"/>
    </location>
</feature>
<evidence type="ECO:0000256" key="2">
    <source>
        <dbReference type="ARBA" id="ARBA00023034"/>
    </source>
</evidence>
<dbReference type="InterPro" id="IPR019459">
    <property type="entry name" value="GRAB"/>
</dbReference>
<dbReference type="EMBL" id="CP110437">
    <property type="protein sequence ID" value="WAQ92809.1"/>
    <property type="molecule type" value="Genomic_DNA"/>
</dbReference>
<protein>
    <recommendedName>
        <fullName evidence="6">GRIP domain-containing protein</fullName>
    </recommendedName>
</protein>
<feature type="compositionally biased region" description="Low complexity" evidence="5">
    <location>
        <begin position="412"/>
        <end position="428"/>
    </location>
</feature>
<evidence type="ECO:0000256" key="5">
    <source>
        <dbReference type="SAM" id="MobiDB-lite"/>
    </source>
</evidence>
<evidence type="ECO:0000256" key="1">
    <source>
        <dbReference type="ARBA" id="ARBA00004555"/>
    </source>
</evidence>
<evidence type="ECO:0000259" key="6">
    <source>
        <dbReference type="PROSITE" id="PS50913"/>
    </source>
</evidence>
<evidence type="ECO:0000256" key="4">
    <source>
        <dbReference type="SAM" id="Coils"/>
    </source>
</evidence>
<feature type="compositionally biased region" description="Polar residues" evidence="5">
    <location>
        <begin position="1"/>
        <end position="18"/>
    </location>
</feature>
<dbReference type="Pfam" id="PF10375">
    <property type="entry name" value="GRAB"/>
    <property type="match status" value="1"/>
</dbReference>
<dbReference type="RefSeq" id="XP_053028364.1">
    <property type="nucleotide sequence ID" value="XM_053164392.1"/>
</dbReference>
<organism evidence="7 8">
    <name type="scientific">Puccinia triticina</name>
    <dbReference type="NCBI Taxonomy" id="208348"/>
    <lineage>
        <taxon>Eukaryota</taxon>
        <taxon>Fungi</taxon>
        <taxon>Dikarya</taxon>
        <taxon>Basidiomycota</taxon>
        <taxon>Pucciniomycotina</taxon>
        <taxon>Pucciniomycetes</taxon>
        <taxon>Pucciniales</taxon>
        <taxon>Pucciniaceae</taxon>
        <taxon>Puccinia</taxon>
    </lineage>
</organism>
<reference evidence="7" key="1">
    <citation type="submission" date="2022-10" db="EMBL/GenBank/DDBJ databases">
        <title>Puccinia triticina Genome sequencing and assembly.</title>
        <authorList>
            <person name="Li C."/>
        </authorList>
    </citation>
    <scope>NUCLEOTIDE SEQUENCE</scope>
    <source>
        <strain evidence="7">Pt15</strain>
    </source>
</reference>
<dbReference type="PROSITE" id="PS50913">
    <property type="entry name" value="GRIP"/>
    <property type="match status" value="1"/>
</dbReference>
<feature type="domain" description="GRIP" evidence="6">
    <location>
        <begin position="306"/>
        <end position="357"/>
    </location>
</feature>
<keyword evidence="3 4" id="KW-0175">Coiled coil</keyword>
<dbReference type="PANTHER" id="PTHR18921">
    <property type="entry name" value="MYOSIN HEAVY CHAIN - RELATED"/>
    <property type="match status" value="1"/>
</dbReference>
<dbReference type="Proteomes" id="UP001164743">
    <property type="component" value="Chromosome 17A"/>
</dbReference>
<feature type="compositionally biased region" description="Polar residues" evidence="5">
    <location>
        <begin position="356"/>
        <end position="386"/>
    </location>
</feature>
<accession>A0ABY7D5C1</accession>
<gene>
    <name evidence="7" type="ORF">PtA15_17A291</name>
</gene>
<feature type="region of interest" description="Disordered" evidence="5">
    <location>
        <begin position="1"/>
        <end position="37"/>
    </location>
</feature>
<dbReference type="GeneID" id="77805287"/>
<comment type="subcellular location">
    <subcellularLocation>
        <location evidence="1">Golgi apparatus</location>
    </subcellularLocation>
</comment>
<evidence type="ECO:0000313" key="7">
    <source>
        <dbReference type="EMBL" id="WAQ92809.1"/>
    </source>
</evidence>
<evidence type="ECO:0000256" key="3">
    <source>
        <dbReference type="ARBA" id="ARBA00023054"/>
    </source>
</evidence>
<feature type="region of interest" description="Disordered" evidence="5">
    <location>
        <begin position="354"/>
        <end position="386"/>
    </location>
</feature>
<evidence type="ECO:0000313" key="8">
    <source>
        <dbReference type="Proteomes" id="UP001164743"/>
    </source>
</evidence>
<feature type="compositionally biased region" description="Low complexity" evidence="5">
    <location>
        <begin position="443"/>
        <end position="465"/>
    </location>
</feature>